<dbReference type="PIRSF" id="PIRSF001227">
    <property type="entry name" value="Pen_acylase"/>
    <property type="match status" value="1"/>
</dbReference>
<evidence type="ECO:0000256" key="1">
    <source>
        <dbReference type="ARBA" id="ARBA00006586"/>
    </source>
</evidence>
<reference evidence="4 5" key="1">
    <citation type="journal article" date="2019" name="Int. J. Syst. Evol. Microbiol.">
        <title>The Global Catalogue of Microorganisms (GCM) 10K type strain sequencing project: providing services to taxonomists for standard genome sequencing and annotation.</title>
        <authorList>
            <consortium name="The Broad Institute Genomics Platform"/>
            <consortium name="The Broad Institute Genome Sequencing Center for Infectious Disease"/>
            <person name="Wu L."/>
            <person name="Ma J."/>
        </authorList>
    </citation>
    <scope>NUCLEOTIDE SEQUENCE [LARGE SCALE GENOMIC DNA]</scope>
    <source>
        <strain evidence="4 5">JCM 14718</strain>
    </source>
</reference>
<comment type="caution">
    <text evidence="4">The sequence shown here is derived from an EMBL/GenBank/DDBJ whole genome shotgun (WGS) entry which is preliminary data.</text>
</comment>
<dbReference type="InterPro" id="IPR043147">
    <property type="entry name" value="Penicillin_amidase_A-knob"/>
</dbReference>
<evidence type="ECO:0000313" key="4">
    <source>
        <dbReference type="EMBL" id="GAA1715161.1"/>
    </source>
</evidence>
<gene>
    <name evidence="4" type="ORF">GCM10009765_75090</name>
</gene>
<sequence>MLLFVGAIAGIGGTLAVRASFPQTTGTLALPGLSAPVTVLRDAGGVPQLYASTAVDLFRAQGYVHAQDRFWEMDFRRHITAGRLSEMFGAGEVETDAVVRTMGWRRVAEQEYSQLAPQTKVFLQAYAAGVNAYLAGHQGLALSLEYGVLKLTNANYRIEPWNPVDSLAWLKAMAWDLRSNLIDELTRAQLQASGMPKDRIDQLWPPYPYADHAPIVATGGVVAGSFRTDGTITAQPAAALGPLGRAAGAVNALNVLGPAITAGIGSNSWVLAGSHTSTGKPLLANDPHLSPTMPSIWYQMGLHCRTVSAACPYAVEGYSFSGLPGIVIGHNDRVAWGFTNLGPDVTDLFLEKLDGDKYLVGNTWRPLTTRRETIQVAGGAAKTMVVRSTDNGPLLSDVDSDVKAASKSYAVALRWTALDPNHTMDAVFAMDTAHNWADFRAGARLFAVPAQNLVYADTSGNIGYQAPGDIPIRGAGDGRWPAPGWDPRYDWKGRIPFDALPSVYNPPAGFIVTANQAAIGPSYPYLLTTDWEYGYRSQRIRDLISAAGNKISVPDVQRMQFDNRSSNAAEVVPALLKVRLSGAAAQAQSLLRGWDFTQPQTSAPAAFFNATWRHLLADTFDDDLPAAEQGSVDGGERWFAVVKTLLPQPDSPWWNDRHTSRVEHRDDMLVRAMTEAASELSDSQGGDPASWQWGRMHQLTLRNQSLGNSGIGPVEWLFNRGPYALGGGGGLVDATGWAAPKGYGVTTAPSMRMIVDLSNLDASRWIDLTGVSGHAFAAHYADQAPLWQHGQLRAMPFSPAAVRASTVDTLQLVP</sequence>
<dbReference type="Proteomes" id="UP001500618">
    <property type="component" value="Unassembled WGS sequence"/>
</dbReference>
<evidence type="ECO:0000313" key="5">
    <source>
        <dbReference type="Proteomes" id="UP001500618"/>
    </source>
</evidence>
<dbReference type="Gene3D" id="1.10.1400.10">
    <property type="match status" value="1"/>
</dbReference>
<dbReference type="SUPFAM" id="SSF56235">
    <property type="entry name" value="N-terminal nucleophile aminohydrolases (Ntn hydrolases)"/>
    <property type="match status" value="1"/>
</dbReference>
<dbReference type="EMBL" id="BAAANY010000039">
    <property type="protein sequence ID" value="GAA1715161.1"/>
    <property type="molecule type" value="Genomic_DNA"/>
</dbReference>
<dbReference type="Gene3D" id="2.30.120.10">
    <property type="match status" value="1"/>
</dbReference>
<dbReference type="PANTHER" id="PTHR34218:SF4">
    <property type="entry name" value="ACYL-HOMOSERINE LACTONE ACYLASE QUIP"/>
    <property type="match status" value="1"/>
</dbReference>
<keyword evidence="3" id="KW-0865">Zymogen</keyword>
<accession>A0ABN2IZX1</accession>
<dbReference type="InterPro" id="IPR043146">
    <property type="entry name" value="Penicillin_amidase_N_B-knob"/>
</dbReference>
<dbReference type="InterPro" id="IPR014395">
    <property type="entry name" value="Pen/GL7ACA/AHL_acylase"/>
</dbReference>
<dbReference type="PANTHER" id="PTHR34218">
    <property type="entry name" value="PEPTIDASE S45 PENICILLIN AMIDASE"/>
    <property type="match status" value="1"/>
</dbReference>
<keyword evidence="5" id="KW-1185">Reference proteome</keyword>
<dbReference type="InterPro" id="IPR002692">
    <property type="entry name" value="S45"/>
</dbReference>
<organism evidence="4 5">
    <name type="scientific">Fodinicola feengrottensis</name>
    <dbReference type="NCBI Taxonomy" id="435914"/>
    <lineage>
        <taxon>Bacteria</taxon>
        <taxon>Bacillati</taxon>
        <taxon>Actinomycetota</taxon>
        <taxon>Actinomycetes</taxon>
        <taxon>Mycobacteriales</taxon>
        <taxon>Fodinicola</taxon>
    </lineage>
</organism>
<dbReference type="CDD" id="cd03747">
    <property type="entry name" value="Ntn_PGA_like"/>
    <property type="match status" value="1"/>
</dbReference>
<dbReference type="InterPro" id="IPR023343">
    <property type="entry name" value="Penicillin_amidase_dom1"/>
</dbReference>
<evidence type="ECO:0000256" key="3">
    <source>
        <dbReference type="ARBA" id="ARBA00023145"/>
    </source>
</evidence>
<dbReference type="Gene3D" id="1.10.439.10">
    <property type="entry name" value="Penicillin Amidohydrolase, domain 1"/>
    <property type="match status" value="1"/>
</dbReference>
<dbReference type="InterPro" id="IPR029055">
    <property type="entry name" value="Ntn_hydrolases_N"/>
</dbReference>
<comment type="similarity">
    <text evidence="1">Belongs to the peptidase S45 family.</text>
</comment>
<protein>
    <submittedName>
        <fullName evidence="4">Penicillin acylase family protein</fullName>
    </submittedName>
</protein>
<proteinExistence type="inferred from homology"/>
<name>A0ABN2IZX1_9ACTN</name>
<dbReference type="Gene3D" id="3.60.20.10">
    <property type="entry name" value="Glutamine Phosphoribosylpyrophosphate, subunit 1, domain 1"/>
    <property type="match status" value="1"/>
</dbReference>
<evidence type="ECO:0000256" key="2">
    <source>
        <dbReference type="ARBA" id="ARBA00022801"/>
    </source>
</evidence>
<keyword evidence="2" id="KW-0378">Hydrolase</keyword>
<dbReference type="Pfam" id="PF01804">
    <property type="entry name" value="Penicil_amidase"/>
    <property type="match status" value="1"/>
</dbReference>